<dbReference type="EMBL" id="DF842867">
    <property type="protein sequence ID" value="GAT46821.1"/>
    <property type="molecule type" value="Genomic_DNA"/>
</dbReference>
<dbReference type="Proteomes" id="UP000815677">
    <property type="component" value="Unassembled WGS sequence"/>
</dbReference>
<name>A0ABQ0L6S6_MYCCL</name>
<sequence>MSHFKFHLPHIFHRRQTTSPRAANGSGATGKRLSRSQSTPHLSVPIEDTSSSFPVELGRRTPMLPTVEPVLPLAVEMPRAIPHFTEAPAIHSASTQLQMPVPEVNVIDPSVVDPSTGTAGARAVTVNHELSATADKQGTLDIPHELEVTMWHGGEASSKGKIEKEMDQLNKDEQLVNNTATSNNAVAFVKDLGSNELVQDFGKKVLAGIPYLMDGLEELSKIHPFVRRRSPAIHILLWLKIQVAYLPFKESERRENDDRRAKLFSYIKDVMLVLLELKNLSQSEQLRQTPEGTTIGRVEQVCIEMKSDIVNCYNVLNAQEKRSFTIKFLKASVWSKELAIYADRFDKRRKELDSALTVRIANEVHQVNDKMDMVLEHPQEQKIEEWIRQNGNANAVLNSDTKCAQLLEYEAKLPGSSAHSLPGAPSSGKSEDDKRQANQKAVTALRKEYREDIQRIIQDNLQAFATKFEVSLEGLAKDLVEKIEHQGDRVIHYLERSGPKSRIRDKIVYHVWKDQDWKGSAETPRLVRALCDYLVERVERSKLVELKKVKSRPLSTVAASFKDDDEDPDMDSALPDDWITSYLLPKRLRYLQRAVDLDSSGSTTVSEINAFTRARPTNWSLPHWIGYWLIGWQLSATRYCIEIESIWQDMFMLKQEIGIRMPGNQAQVDTYISLIWTRVTALTSSIERYDSAPEFLQEKFQDYDKSQEAFFQSRLEKIEYSITSEADVLVLLTGARSDDWRSMHIEDSIFLLIVLLMRRHCLRMQLAARQAVDEDDLRNDAYAIYWVTNVLWNRFSELKEQLLHQDVSDLKTAFEWISCGLFKRYFDWDSATSDKFFLENDFSLPPNSNLELMEVDAIKSRLNPPKSTRTEELSQPADVTTDTEIAKPAAEIVTPVVPRYAAY</sequence>
<gene>
    <name evidence="2" type="ORF">MCHLO_04320</name>
</gene>
<evidence type="ECO:0000313" key="2">
    <source>
        <dbReference type="EMBL" id="GAT46821.1"/>
    </source>
</evidence>
<proteinExistence type="predicted"/>
<reference evidence="2" key="1">
    <citation type="submission" date="2014-09" db="EMBL/GenBank/DDBJ databases">
        <title>Genome sequence of the luminous mushroom Mycena chlorophos for searching fungal bioluminescence genes.</title>
        <authorList>
            <person name="Tanaka Y."/>
            <person name="Kasuga D."/>
            <person name="Oba Y."/>
            <person name="Hase S."/>
            <person name="Sato K."/>
            <person name="Oba Y."/>
            <person name="Sakakibara Y."/>
        </authorList>
    </citation>
    <scope>NUCLEOTIDE SEQUENCE</scope>
</reference>
<protein>
    <submittedName>
        <fullName evidence="2">Uncharacterized protein</fullName>
    </submittedName>
</protein>
<evidence type="ECO:0000256" key="1">
    <source>
        <dbReference type="SAM" id="MobiDB-lite"/>
    </source>
</evidence>
<accession>A0ABQ0L6S6</accession>
<evidence type="ECO:0000313" key="3">
    <source>
        <dbReference type="Proteomes" id="UP000815677"/>
    </source>
</evidence>
<feature type="region of interest" description="Disordered" evidence="1">
    <location>
        <begin position="415"/>
        <end position="441"/>
    </location>
</feature>
<feature type="region of interest" description="Disordered" evidence="1">
    <location>
        <begin position="10"/>
        <end position="50"/>
    </location>
</feature>
<feature type="region of interest" description="Disordered" evidence="1">
    <location>
        <begin position="861"/>
        <end position="880"/>
    </location>
</feature>
<organism evidence="2 3">
    <name type="scientific">Mycena chlorophos</name>
    <name type="common">Agaric fungus</name>
    <name type="synonym">Agaricus chlorophos</name>
    <dbReference type="NCBI Taxonomy" id="658473"/>
    <lineage>
        <taxon>Eukaryota</taxon>
        <taxon>Fungi</taxon>
        <taxon>Dikarya</taxon>
        <taxon>Basidiomycota</taxon>
        <taxon>Agaricomycotina</taxon>
        <taxon>Agaricomycetes</taxon>
        <taxon>Agaricomycetidae</taxon>
        <taxon>Agaricales</taxon>
        <taxon>Marasmiineae</taxon>
        <taxon>Mycenaceae</taxon>
        <taxon>Mycena</taxon>
    </lineage>
</organism>
<keyword evidence="3" id="KW-1185">Reference proteome</keyword>